<sequence length="814" mass="88255">MVERIARACIRHRVVFMAVMVAVTAVMGVFATRLDVRTIFTDLQPAGHPYIQTNERYKETFGGANSVTIMVRVDEGDIFRLPVLRTIQQITRDLQQVDAVNQFQIVSLATKKLKNVRASTYGIESLPLMWPDLPEDEEGVKALRKAVIANPTVYGQYVSRDLKAAVITVDFIDRLIDYDKVYPQLEKVVNRARRDGLEVRMVGQPVLAGLVIEHLPETLRIVGMIVLAIALILLIAKGTLRGMLLPLVSSAVTGVWVLGAISLLGINLDPLAIVITFLISARAISHAVQLNAGFDNERRNGVLDARRAAEVTLHKLFRPGLLGLATDAGAMLVVALTPIPLLEKAAVIGAMWIGAMVIGTIVMIPVALSWVRAGHERRLVDVGADGAMTAFLGGCTRLTTRRGSALAVLGVALLVLALSGWYARDIKVGDANPGSPILWPGSEYNQADAAINERFPGSDRMFVAVEGEKENTLKRPDVLRNITRFQAYMEAQDGVGGTQSLADVIRPVNMILHEGNPRYFKIGDSKMVNGEILFIALSGSDPGDIARFADTKYRNGAVQMAFRNHQGDTIRTAVQAVKDFADEHPVEGMHYRLAGGLIGVLAAVNEVIFSGQIQSIALALLVLFTFCALAYRSPQAGLFFLPLVVLSNTITFSFMSWQGIGLNVNTLPVAALGIGLGVDYAFYIADRIREGYAHTGSVERSIRFALLTAGRGVIITAATMIASVVLWYFFSSLRFQAEMGLLIALWMSVSAISALVVIPSMIYLIRPRFIFGVAGDAAAPQDGEVRAAEGAVTAWEADVTAETGRTPARAAARR</sequence>
<evidence type="ECO:0000313" key="8">
    <source>
        <dbReference type="EMBL" id="QEA04356.1"/>
    </source>
</evidence>
<feature type="transmembrane region" description="Helical" evidence="6">
    <location>
        <begin position="742"/>
        <end position="765"/>
    </location>
</feature>
<dbReference type="AlphaFoldDB" id="A0A5B8R6P9"/>
<keyword evidence="4 6" id="KW-1133">Transmembrane helix</keyword>
<gene>
    <name evidence="8" type="ORF">KBTEX_00664</name>
</gene>
<feature type="transmembrane region" description="Helical" evidence="6">
    <location>
        <begin position="638"/>
        <end position="660"/>
    </location>
</feature>
<feature type="transmembrane region" description="Helical" evidence="6">
    <location>
        <begin position="271"/>
        <end position="290"/>
    </location>
</feature>
<evidence type="ECO:0000256" key="6">
    <source>
        <dbReference type="SAM" id="Phobius"/>
    </source>
</evidence>
<feature type="transmembrane region" description="Helical" evidence="6">
    <location>
        <begin position="666"/>
        <end position="683"/>
    </location>
</feature>
<dbReference type="Pfam" id="PF03176">
    <property type="entry name" value="MMPL"/>
    <property type="match status" value="2"/>
</dbReference>
<keyword evidence="5 6" id="KW-0472">Membrane</keyword>
<feature type="transmembrane region" description="Helical" evidence="6">
    <location>
        <begin position="12"/>
        <end position="31"/>
    </location>
</feature>
<dbReference type="InterPro" id="IPR004869">
    <property type="entry name" value="MMPL_dom"/>
</dbReference>
<evidence type="ECO:0000256" key="4">
    <source>
        <dbReference type="ARBA" id="ARBA00022989"/>
    </source>
</evidence>
<evidence type="ECO:0000256" key="1">
    <source>
        <dbReference type="ARBA" id="ARBA00004651"/>
    </source>
</evidence>
<feature type="transmembrane region" description="Helical" evidence="6">
    <location>
        <begin position="613"/>
        <end position="631"/>
    </location>
</feature>
<feature type="transmembrane region" description="Helical" evidence="6">
    <location>
        <begin position="405"/>
        <end position="423"/>
    </location>
</feature>
<feature type="domain" description="Membrane transport protein MMPL" evidence="7">
    <location>
        <begin position="449"/>
        <end position="765"/>
    </location>
</feature>
<comment type="subcellular location">
    <subcellularLocation>
        <location evidence="1">Cell membrane</location>
        <topology evidence="1">Multi-pass membrane protein</topology>
    </subcellularLocation>
</comment>
<keyword evidence="2" id="KW-1003">Cell membrane</keyword>
<keyword evidence="3 6" id="KW-0812">Transmembrane</keyword>
<protein>
    <recommendedName>
        <fullName evidence="7">Membrane transport protein MMPL domain-containing protein</fullName>
    </recommendedName>
</protein>
<feature type="domain" description="Membrane transport protein MMPL" evidence="7">
    <location>
        <begin position="83"/>
        <end position="359"/>
    </location>
</feature>
<dbReference type="InterPro" id="IPR050545">
    <property type="entry name" value="Mycobact_MmpL"/>
</dbReference>
<dbReference type="EMBL" id="MN079082">
    <property type="protein sequence ID" value="QEA04356.1"/>
    <property type="molecule type" value="Genomic_DNA"/>
</dbReference>
<name>A0A5B8R6P9_9ZZZZ</name>
<feature type="transmembrane region" description="Helical" evidence="6">
    <location>
        <begin position="345"/>
        <end position="368"/>
    </location>
</feature>
<organism evidence="8">
    <name type="scientific">uncultured organism</name>
    <dbReference type="NCBI Taxonomy" id="155900"/>
    <lineage>
        <taxon>unclassified sequences</taxon>
        <taxon>environmental samples</taxon>
    </lineage>
</organism>
<dbReference type="PANTHER" id="PTHR33406">
    <property type="entry name" value="MEMBRANE PROTEIN MJ1562-RELATED"/>
    <property type="match status" value="1"/>
</dbReference>
<evidence type="ECO:0000256" key="2">
    <source>
        <dbReference type="ARBA" id="ARBA00022475"/>
    </source>
</evidence>
<dbReference type="Gene3D" id="1.20.1640.10">
    <property type="entry name" value="Multidrug efflux transporter AcrB transmembrane domain"/>
    <property type="match status" value="2"/>
</dbReference>
<evidence type="ECO:0000259" key="7">
    <source>
        <dbReference type="Pfam" id="PF03176"/>
    </source>
</evidence>
<feature type="transmembrane region" description="Helical" evidence="6">
    <location>
        <begin position="218"/>
        <end position="236"/>
    </location>
</feature>
<feature type="transmembrane region" description="Helical" evidence="6">
    <location>
        <begin position="316"/>
        <end position="339"/>
    </location>
</feature>
<feature type="transmembrane region" description="Helical" evidence="6">
    <location>
        <begin position="704"/>
        <end position="730"/>
    </location>
</feature>
<evidence type="ECO:0000256" key="3">
    <source>
        <dbReference type="ARBA" id="ARBA00022692"/>
    </source>
</evidence>
<evidence type="ECO:0000256" key="5">
    <source>
        <dbReference type="ARBA" id="ARBA00023136"/>
    </source>
</evidence>
<proteinExistence type="predicted"/>
<accession>A0A5B8R6P9</accession>
<dbReference type="GO" id="GO:0005886">
    <property type="term" value="C:plasma membrane"/>
    <property type="evidence" value="ECO:0007669"/>
    <property type="project" value="UniProtKB-SubCell"/>
</dbReference>
<reference evidence="8" key="1">
    <citation type="submission" date="2019-06" db="EMBL/GenBank/DDBJ databases">
        <authorList>
            <person name="Murdoch R.W."/>
            <person name="Fathepure B."/>
        </authorList>
    </citation>
    <scope>NUCLEOTIDE SEQUENCE</scope>
</reference>
<feature type="transmembrane region" description="Helical" evidence="6">
    <location>
        <begin position="243"/>
        <end position="265"/>
    </location>
</feature>
<dbReference type="PANTHER" id="PTHR33406:SF10">
    <property type="entry name" value="SSD DOMAIN-CONTAINING PROTEIN"/>
    <property type="match status" value="1"/>
</dbReference>
<dbReference type="SUPFAM" id="SSF82866">
    <property type="entry name" value="Multidrug efflux transporter AcrB transmembrane domain"/>
    <property type="match status" value="2"/>
</dbReference>